<dbReference type="FunFam" id="2.40.30.10:FF:000001">
    <property type="entry name" value="Elongation factor Tu"/>
    <property type="match status" value="1"/>
</dbReference>
<comment type="caution">
    <text evidence="13">The sequence shown here is derived from an EMBL/GenBank/DDBJ whole genome shotgun (WGS) entry which is preliminary data.</text>
</comment>
<evidence type="ECO:0000313" key="13">
    <source>
        <dbReference type="EMBL" id="RQP21884.1"/>
    </source>
</evidence>
<dbReference type="NCBIfam" id="NF000766">
    <property type="entry name" value="PRK00049.1"/>
    <property type="match status" value="1"/>
</dbReference>
<dbReference type="NCBIfam" id="TIGR00231">
    <property type="entry name" value="small_GTP"/>
    <property type="match status" value="1"/>
</dbReference>
<dbReference type="CDD" id="cd03707">
    <property type="entry name" value="EFTU_III"/>
    <property type="match status" value="1"/>
</dbReference>
<dbReference type="PANTHER" id="PTHR43721:SF22">
    <property type="entry name" value="ELONGATION FACTOR TU, MITOCHONDRIAL"/>
    <property type="match status" value="1"/>
</dbReference>
<dbReference type="FunFam" id="3.40.50.300:FF:000576">
    <property type="entry name" value="Elongation factor Tu"/>
    <property type="match status" value="1"/>
</dbReference>
<dbReference type="InterPro" id="IPR004541">
    <property type="entry name" value="Transl_elong_EFTu/EF1A_bac/org"/>
</dbReference>
<keyword evidence="9" id="KW-0342">GTP-binding</keyword>
<dbReference type="RefSeq" id="WP_124543295.1">
    <property type="nucleotide sequence ID" value="NZ_QUSW01000009.1"/>
</dbReference>
<keyword evidence="8" id="KW-0648">Protein biosynthesis</keyword>
<dbReference type="AlphaFoldDB" id="A0A3N7HIN1"/>
<keyword evidence="3" id="KW-0479">Metal-binding</keyword>
<name>A0A3N7HIN1_9BURK</name>
<evidence type="ECO:0000313" key="14">
    <source>
        <dbReference type="Proteomes" id="UP000267464"/>
    </source>
</evidence>
<dbReference type="InterPro" id="IPR027417">
    <property type="entry name" value="P-loop_NTPase"/>
</dbReference>
<keyword evidence="6" id="KW-0378">Hydrolase</keyword>
<evidence type="ECO:0000256" key="10">
    <source>
        <dbReference type="ARBA" id="ARBA00029554"/>
    </source>
</evidence>
<evidence type="ECO:0000256" key="7">
    <source>
        <dbReference type="ARBA" id="ARBA00022842"/>
    </source>
</evidence>
<reference evidence="13 14" key="2">
    <citation type="submission" date="2018-12" db="EMBL/GenBank/DDBJ databases">
        <title>Rhizobacter gummiphilus sp. nov., a rubber-degrading bacterium isolated from the soil of a botanical garden in Japan.</title>
        <authorList>
            <person name="Shunsuke S.S."/>
        </authorList>
    </citation>
    <scope>NUCLEOTIDE SEQUENCE [LARGE SCALE GENOMIC DNA]</scope>
    <source>
        <strain evidence="13 14">S-16</strain>
    </source>
</reference>
<evidence type="ECO:0000256" key="2">
    <source>
        <dbReference type="ARBA" id="ARBA00022490"/>
    </source>
</evidence>
<dbReference type="PRINTS" id="PR00315">
    <property type="entry name" value="ELONGATNFCT"/>
</dbReference>
<keyword evidence="2" id="KW-0963">Cytoplasm</keyword>
<evidence type="ECO:0000256" key="9">
    <source>
        <dbReference type="ARBA" id="ARBA00023134"/>
    </source>
</evidence>
<keyword evidence="7" id="KW-0460">Magnesium</keyword>
<dbReference type="Proteomes" id="UP000267464">
    <property type="component" value="Unassembled WGS sequence"/>
</dbReference>
<keyword evidence="5 13" id="KW-0251">Elongation factor</keyword>
<dbReference type="Pfam" id="PF03144">
    <property type="entry name" value="GTP_EFTU_D2"/>
    <property type="match status" value="1"/>
</dbReference>
<dbReference type="Gene3D" id="3.40.50.300">
    <property type="entry name" value="P-loop containing nucleotide triphosphate hydrolases"/>
    <property type="match status" value="1"/>
</dbReference>
<comment type="subunit">
    <text evidence="1">Monomer.</text>
</comment>
<dbReference type="PANTHER" id="PTHR43721">
    <property type="entry name" value="ELONGATION FACTOR TU-RELATED"/>
    <property type="match status" value="1"/>
</dbReference>
<dbReference type="NCBIfam" id="NF009372">
    <property type="entry name" value="PRK12735.1"/>
    <property type="match status" value="1"/>
</dbReference>
<evidence type="ECO:0000259" key="12">
    <source>
        <dbReference type="PROSITE" id="PS51722"/>
    </source>
</evidence>
<dbReference type="InterPro" id="IPR033720">
    <property type="entry name" value="EFTU_2"/>
</dbReference>
<keyword evidence="4" id="KW-0547">Nucleotide-binding</keyword>
<evidence type="ECO:0000256" key="3">
    <source>
        <dbReference type="ARBA" id="ARBA00022723"/>
    </source>
</evidence>
<dbReference type="GO" id="GO:0003746">
    <property type="term" value="F:translation elongation factor activity"/>
    <property type="evidence" value="ECO:0007669"/>
    <property type="project" value="UniProtKB-UniRule"/>
</dbReference>
<evidence type="ECO:0000256" key="4">
    <source>
        <dbReference type="ARBA" id="ARBA00022741"/>
    </source>
</evidence>
<dbReference type="PROSITE" id="PS51722">
    <property type="entry name" value="G_TR_2"/>
    <property type="match status" value="1"/>
</dbReference>
<dbReference type="NCBIfam" id="TIGR00485">
    <property type="entry name" value="EF-Tu"/>
    <property type="match status" value="1"/>
</dbReference>
<dbReference type="InterPro" id="IPR004161">
    <property type="entry name" value="EFTu-like_2"/>
</dbReference>
<dbReference type="InterPro" id="IPR009001">
    <property type="entry name" value="Transl_elong_EF1A/Init_IF2_C"/>
</dbReference>
<dbReference type="EMBL" id="QUSW01000009">
    <property type="protein sequence ID" value="RQP21884.1"/>
    <property type="molecule type" value="Genomic_DNA"/>
</dbReference>
<feature type="domain" description="Tr-type G" evidence="12">
    <location>
        <begin position="4"/>
        <end position="205"/>
    </location>
</feature>
<dbReference type="InterPro" id="IPR005225">
    <property type="entry name" value="Small_GTP-bd"/>
</dbReference>
<evidence type="ECO:0000256" key="8">
    <source>
        <dbReference type="ARBA" id="ARBA00022917"/>
    </source>
</evidence>
<dbReference type="CDD" id="cd03697">
    <property type="entry name" value="EFTU_II"/>
    <property type="match status" value="1"/>
</dbReference>
<dbReference type="PROSITE" id="PS00301">
    <property type="entry name" value="G_TR_1"/>
    <property type="match status" value="1"/>
</dbReference>
<dbReference type="Pfam" id="PF03143">
    <property type="entry name" value="GTP_EFTU_D3"/>
    <property type="match status" value="1"/>
</dbReference>
<proteinExistence type="predicted"/>
<evidence type="ECO:0000256" key="1">
    <source>
        <dbReference type="ARBA" id="ARBA00011245"/>
    </source>
</evidence>
<dbReference type="GO" id="GO:0003924">
    <property type="term" value="F:GTPase activity"/>
    <property type="evidence" value="ECO:0007669"/>
    <property type="project" value="InterPro"/>
</dbReference>
<dbReference type="SUPFAM" id="SSF52540">
    <property type="entry name" value="P-loop containing nucleoside triphosphate hydrolases"/>
    <property type="match status" value="1"/>
</dbReference>
<gene>
    <name evidence="13" type="primary">tuf</name>
    <name evidence="13" type="ORF">DZC73_25945</name>
</gene>
<dbReference type="Pfam" id="PF00009">
    <property type="entry name" value="GTP_EFTU"/>
    <property type="match status" value="1"/>
</dbReference>
<keyword evidence="14" id="KW-1185">Reference proteome</keyword>
<dbReference type="InterPro" id="IPR004160">
    <property type="entry name" value="Transl_elong_EFTu/EF1A_C"/>
</dbReference>
<protein>
    <recommendedName>
        <fullName evidence="10 11">Elongation factor Tu</fullName>
    </recommendedName>
</protein>
<sequence length="396" mass="42555">MINKIHVNVGTIGHVDHGKTTLTAALTFVQAARIGGRALSYGQIDNAKEERERGITINTSHVEYESDRRHYAHIDCPGHADYIKNMITGASQMDGAILLVDGTEGAARQTIEHVLLARQVNVGHMVVFVNKMDLVRDGDRAEIEQLIEMEIGALLATHGYHDVPFVFGSALKALAAAERGDLEGAEVQCVIELVNALDSRIPDPVRDYDGPFMMPVEGVHTIAGRGTVVSGRVERGVIRVGDGLEIVGLNSADGQVVVTGVQSFHKDVAEARAGMNVGLLLRGVKRDDVVRGQVVVKPGAVKPYRTGRAQIFILSKDEGGRHTPFGSGYQPQFFFGPTDVTGVIHVDTETGMVEPGAQAQIRFDLNKPVAIENGMRFAMREGGKTVGAGIVTEVLG</sequence>
<dbReference type="InterPro" id="IPR031157">
    <property type="entry name" value="G_TR_CS"/>
</dbReference>
<dbReference type="SUPFAM" id="SSF50447">
    <property type="entry name" value="Translation proteins"/>
    <property type="match status" value="1"/>
</dbReference>
<dbReference type="SUPFAM" id="SSF50465">
    <property type="entry name" value="EF-Tu/eEF-1alpha/eIF2-gamma C-terminal domain"/>
    <property type="match status" value="1"/>
</dbReference>
<dbReference type="Gene3D" id="2.40.30.10">
    <property type="entry name" value="Translation factors"/>
    <property type="match status" value="2"/>
</dbReference>
<dbReference type="InterPro" id="IPR000795">
    <property type="entry name" value="T_Tr_GTP-bd_dom"/>
</dbReference>
<dbReference type="InterPro" id="IPR050055">
    <property type="entry name" value="EF-Tu_GTPase"/>
</dbReference>
<dbReference type="GO" id="GO:0046872">
    <property type="term" value="F:metal ion binding"/>
    <property type="evidence" value="ECO:0007669"/>
    <property type="project" value="UniProtKB-KW"/>
</dbReference>
<dbReference type="InterPro" id="IPR009000">
    <property type="entry name" value="Transl_B-barrel_sf"/>
</dbReference>
<accession>A0A3N7HIN1</accession>
<dbReference type="GO" id="GO:0005525">
    <property type="term" value="F:GTP binding"/>
    <property type="evidence" value="ECO:0007669"/>
    <property type="project" value="UniProtKB-UniRule"/>
</dbReference>
<evidence type="ECO:0000256" key="11">
    <source>
        <dbReference type="NCBIfam" id="TIGR00485"/>
    </source>
</evidence>
<organism evidence="13 14">
    <name type="scientific">Piscinibacter terrae</name>
    <dbReference type="NCBI Taxonomy" id="2496871"/>
    <lineage>
        <taxon>Bacteria</taxon>
        <taxon>Pseudomonadati</taxon>
        <taxon>Pseudomonadota</taxon>
        <taxon>Betaproteobacteria</taxon>
        <taxon>Burkholderiales</taxon>
        <taxon>Sphaerotilaceae</taxon>
        <taxon>Piscinibacter</taxon>
    </lineage>
</organism>
<evidence type="ECO:0000256" key="6">
    <source>
        <dbReference type="ARBA" id="ARBA00022801"/>
    </source>
</evidence>
<reference evidence="13 14" key="1">
    <citation type="submission" date="2018-08" db="EMBL/GenBank/DDBJ databases">
        <authorList>
            <person name="Khan S.A."/>
            <person name="Jeon C.O."/>
            <person name="Chun B.H."/>
            <person name="Jeong S.E."/>
        </authorList>
    </citation>
    <scope>NUCLEOTIDE SEQUENCE [LARGE SCALE GENOMIC DNA]</scope>
    <source>
        <strain evidence="13 14">S-16</strain>
    </source>
</reference>
<dbReference type="OrthoDB" id="9803139at2"/>
<dbReference type="NCBIfam" id="NF009373">
    <property type="entry name" value="PRK12736.1"/>
    <property type="match status" value="1"/>
</dbReference>
<evidence type="ECO:0000256" key="5">
    <source>
        <dbReference type="ARBA" id="ARBA00022768"/>
    </source>
</evidence>